<dbReference type="Proteomes" id="UP000027981">
    <property type="component" value="Chromosome"/>
</dbReference>
<dbReference type="InterPro" id="IPR010918">
    <property type="entry name" value="PurM-like_C_dom"/>
</dbReference>
<evidence type="ECO:0000259" key="3">
    <source>
        <dbReference type="Pfam" id="PF02769"/>
    </source>
</evidence>
<dbReference type="RefSeq" id="WP_048164613.1">
    <property type="nucleotide sequence ID" value="NZ_CP006019.1"/>
</dbReference>
<dbReference type="EMBL" id="CP006019">
    <property type="protein sequence ID" value="AIF69012.1"/>
    <property type="molecule type" value="Genomic_DNA"/>
</dbReference>
<dbReference type="SUPFAM" id="SSF55326">
    <property type="entry name" value="PurM N-terminal domain-like"/>
    <property type="match status" value="1"/>
</dbReference>
<dbReference type="Pfam" id="PF02769">
    <property type="entry name" value="AIRS_C"/>
    <property type="match status" value="1"/>
</dbReference>
<evidence type="ECO:0000313" key="5">
    <source>
        <dbReference type="Proteomes" id="UP000027981"/>
    </source>
</evidence>
<dbReference type="PIRSF" id="PIRSF005644">
    <property type="entry name" value="Hdrgns_mtr_HypE"/>
    <property type="match status" value="1"/>
</dbReference>
<dbReference type="InterPro" id="IPR016188">
    <property type="entry name" value="PurM-like_N"/>
</dbReference>
<keyword evidence="5" id="KW-1185">Reference proteome</keyword>
<dbReference type="Gene3D" id="3.30.1330.10">
    <property type="entry name" value="PurM-like, N-terminal domain"/>
    <property type="match status" value="1"/>
</dbReference>
<evidence type="ECO:0000313" key="4">
    <source>
        <dbReference type="EMBL" id="AIF69012.1"/>
    </source>
</evidence>
<dbReference type="GO" id="GO:0051604">
    <property type="term" value="P:protein maturation"/>
    <property type="evidence" value="ECO:0007669"/>
    <property type="project" value="TreeGrafter"/>
</dbReference>
<proteinExistence type="inferred from homology"/>
<feature type="domain" description="PurM-like N-terminal" evidence="2">
    <location>
        <begin position="35"/>
        <end position="138"/>
    </location>
</feature>
<dbReference type="CDD" id="cd06061">
    <property type="entry name" value="PurM-like1"/>
    <property type="match status" value="1"/>
</dbReference>
<accession>A0A075LSS2</accession>
<dbReference type="Gene3D" id="3.90.650.10">
    <property type="entry name" value="PurM-like C-terminal domain"/>
    <property type="match status" value="1"/>
</dbReference>
<dbReference type="PANTHER" id="PTHR30303:SF4">
    <property type="entry name" value="HYDROGENASE EXPRESSION_FORMATION PROTEIN HYPE"/>
    <property type="match status" value="1"/>
</dbReference>
<gene>
    <name evidence="4" type="ORF">PAP_02960</name>
</gene>
<dbReference type="InterPro" id="IPR036921">
    <property type="entry name" value="PurM-like_N_sf"/>
</dbReference>
<name>A0A075LSS2_9EURY</name>
<evidence type="ECO:0000259" key="2">
    <source>
        <dbReference type="Pfam" id="PF00586"/>
    </source>
</evidence>
<dbReference type="PANTHER" id="PTHR30303">
    <property type="entry name" value="HYDROGENASE ISOENZYMES FORMATION PROTEIN HYPE"/>
    <property type="match status" value="1"/>
</dbReference>
<protein>
    <submittedName>
        <fullName evidence="4">Hydrogenase</fullName>
    </submittedName>
</protein>
<dbReference type="OrthoDB" id="31494at2157"/>
<sequence>MLPGKVPPEKLKEIVFNHLGAKGERILIPPSVGVDASAVEFGDKVLVATSDPITGASKHIGFYAVNVNANDIATMGAKPKWFLVTILLPENADEALLREIMDDLDKSAKALGIAIIGGHTEVTVGLDRPIVMGAMLGETTKEKLTSAANAKAGDKIILTKGLAIEGTSIIASEREEELKNAFGEEFVERAKAFLWKISVVKDALIASEIGVSAMHDPTEGGVANGLHEMADASGLGFRVYWEKLLIAEETRKICEYFELNPFALISSGALLISAPKENAGKIVEALEREGIKASIIGEFLGEKETRVLIKNGKEQPLEQPETDELWKLF</sequence>
<dbReference type="InterPro" id="IPR011854">
    <property type="entry name" value="HypE"/>
</dbReference>
<dbReference type="SUPFAM" id="SSF56042">
    <property type="entry name" value="PurM C-terminal domain-like"/>
    <property type="match status" value="1"/>
</dbReference>
<dbReference type="HOGENOM" id="CLU_041631_0_0_2"/>
<organism evidence="4 5">
    <name type="scientific">Palaeococcus pacificus DY20341</name>
    <dbReference type="NCBI Taxonomy" id="1343739"/>
    <lineage>
        <taxon>Archaea</taxon>
        <taxon>Methanobacteriati</taxon>
        <taxon>Methanobacteriota</taxon>
        <taxon>Thermococci</taxon>
        <taxon>Thermococcales</taxon>
        <taxon>Thermococcaceae</taxon>
        <taxon>Palaeococcus</taxon>
    </lineage>
</organism>
<feature type="domain" description="PurM-like C-terminal" evidence="3">
    <location>
        <begin position="151"/>
        <end position="308"/>
    </location>
</feature>
<reference evidence="5" key="1">
    <citation type="submission" date="2013-06" db="EMBL/GenBank/DDBJ databases">
        <title>Complete Genome Sequence of Hyperthermophilic Palaeococcus pacificus DY20341T, Isolated from a Deep-Sea Hydrothermal Sediments.</title>
        <authorList>
            <person name="Zeng X."/>
            <person name="Shao Z."/>
        </authorList>
    </citation>
    <scope>NUCLEOTIDE SEQUENCE [LARGE SCALE GENOMIC DNA]</scope>
    <source>
        <strain evidence="5">DY20341</strain>
    </source>
</reference>
<dbReference type="eggNOG" id="arCOG00636">
    <property type="taxonomic scope" value="Archaea"/>
</dbReference>
<dbReference type="InterPro" id="IPR036676">
    <property type="entry name" value="PurM-like_C_sf"/>
</dbReference>
<evidence type="ECO:0000256" key="1">
    <source>
        <dbReference type="ARBA" id="ARBA00006243"/>
    </source>
</evidence>
<dbReference type="GeneID" id="24841719"/>
<dbReference type="AlphaFoldDB" id="A0A075LSS2"/>
<dbReference type="Pfam" id="PF00586">
    <property type="entry name" value="AIRS"/>
    <property type="match status" value="1"/>
</dbReference>
<dbReference type="KEGG" id="ppac:PAP_02960"/>
<comment type="similarity">
    <text evidence="1">Belongs to the HypE family.</text>
</comment>
<dbReference type="STRING" id="1343739.PAP_02960"/>
<reference evidence="4 5" key="2">
    <citation type="journal article" date="2015" name="Genome Announc.">
        <title>Complete Genome Sequence of Hyperthermophilic Piezophilic Archaeon Palaeococcus pacificus DY20341T, Isolated from Deep-Sea Hydrothermal Sediments.</title>
        <authorList>
            <person name="Zeng X."/>
            <person name="Jebbar M."/>
            <person name="Shao Z."/>
        </authorList>
    </citation>
    <scope>NUCLEOTIDE SEQUENCE [LARGE SCALE GENOMIC DNA]</scope>
    <source>
        <strain evidence="4 5">DY20341</strain>
    </source>
</reference>